<dbReference type="AlphaFoldDB" id="A0A1H1M873"/>
<gene>
    <name evidence="3" type="ORF">SAMN04489812_0015</name>
</gene>
<dbReference type="InterPro" id="IPR020904">
    <property type="entry name" value="Sc_DH/Rdtase_CS"/>
</dbReference>
<dbReference type="SUPFAM" id="SSF51735">
    <property type="entry name" value="NAD(P)-binding Rossmann-fold domains"/>
    <property type="match status" value="1"/>
</dbReference>
<dbReference type="EMBL" id="LT629772">
    <property type="protein sequence ID" value="SDR82229.1"/>
    <property type="molecule type" value="Genomic_DNA"/>
</dbReference>
<dbReference type="PROSITE" id="PS00061">
    <property type="entry name" value="ADH_SHORT"/>
    <property type="match status" value="1"/>
</dbReference>
<dbReference type="Gene3D" id="3.40.50.720">
    <property type="entry name" value="NAD(P)-binding Rossmann-like Domain"/>
    <property type="match status" value="1"/>
</dbReference>
<comment type="similarity">
    <text evidence="1 2">Belongs to the short-chain dehydrogenases/reductases (SDR) family.</text>
</comment>
<organism evidence="3 4">
    <name type="scientific">Microlunatus soli</name>
    <dbReference type="NCBI Taxonomy" id="630515"/>
    <lineage>
        <taxon>Bacteria</taxon>
        <taxon>Bacillati</taxon>
        <taxon>Actinomycetota</taxon>
        <taxon>Actinomycetes</taxon>
        <taxon>Propionibacteriales</taxon>
        <taxon>Propionibacteriaceae</taxon>
        <taxon>Microlunatus</taxon>
    </lineage>
</organism>
<name>A0A1H1M873_9ACTN</name>
<reference evidence="3 4" key="1">
    <citation type="submission" date="2016-10" db="EMBL/GenBank/DDBJ databases">
        <authorList>
            <person name="de Groot N.N."/>
        </authorList>
    </citation>
    <scope>NUCLEOTIDE SEQUENCE [LARGE SCALE GENOMIC DNA]</scope>
    <source>
        <strain evidence="3 4">DSM 21800</strain>
    </source>
</reference>
<dbReference type="InterPro" id="IPR036291">
    <property type="entry name" value="NAD(P)-bd_dom_sf"/>
</dbReference>
<dbReference type="Pfam" id="PF00106">
    <property type="entry name" value="adh_short"/>
    <property type="match status" value="1"/>
</dbReference>
<dbReference type="PRINTS" id="PR00081">
    <property type="entry name" value="GDHRDH"/>
</dbReference>
<evidence type="ECO:0000313" key="3">
    <source>
        <dbReference type="EMBL" id="SDR82229.1"/>
    </source>
</evidence>
<dbReference type="RefSeq" id="WP_091517917.1">
    <property type="nucleotide sequence ID" value="NZ_LT629772.1"/>
</dbReference>
<proteinExistence type="inferred from homology"/>
<dbReference type="CDD" id="cd05233">
    <property type="entry name" value="SDR_c"/>
    <property type="match status" value="1"/>
</dbReference>
<evidence type="ECO:0000313" key="4">
    <source>
        <dbReference type="Proteomes" id="UP000199103"/>
    </source>
</evidence>
<sequence>MPRAVITGGSAGFGHALSTALAREGWQVYITGRDQQALAAAAAPVSPGTITPVAGDVTDASHRDALVRAAAQDGPVDLLVNNASTLGRSPLPRVLDLDPDVFEALWKTNVGGPLALIRALAPHLTDGAAVVNISSDAAVEHYETWGGYAATKAALDHLTLTLAAEQPDLRWYAFDPGDMRTRMHQDAFPGEDISDRPEPETVVPTFLRLLRDRPASGRYRAADLSARTERTA</sequence>
<dbReference type="PANTHER" id="PTHR43975">
    <property type="entry name" value="ZGC:101858"/>
    <property type="match status" value="1"/>
</dbReference>
<evidence type="ECO:0000256" key="1">
    <source>
        <dbReference type="ARBA" id="ARBA00006484"/>
    </source>
</evidence>
<dbReference type="InterPro" id="IPR002347">
    <property type="entry name" value="SDR_fam"/>
</dbReference>
<dbReference type="PRINTS" id="PR00080">
    <property type="entry name" value="SDRFAMILY"/>
</dbReference>
<protein>
    <submittedName>
        <fullName evidence="3">Short chain dehydrogenase</fullName>
    </submittedName>
</protein>
<dbReference type="PANTHER" id="PTHR43975:SF2">
    <property type="entry name" value="EG:BACR7A4.14 PROTEIN-RELATED"/>
    <property type="match status" value="1"/>
</dbReference>
<dbReference type="Proteomes" id="UP000199103">
    <property type="component" value="Chromosome I"/>
</dbReference>
<dbReference type="OrthoDB" id="9775296at2"/>
<evidence type="ECO:0000256" key="2">
    <source>
        <dbReference type="RuleBase" id="RU000363"/>
    </source>
</evidence>
<accession>A0A1H1M873</accession>
<dbReference type="STRING" id="630515.SAMN04489812_0015"/>
<keyword evidence="4" id="KW-1185">Reference proteome</keyword>